<dbReference type="GO" id="GO:0008270">
    <property type="term" value="F:zinc ion binding"/>
    <property type="evidence" value="ECO:0007669"/>
    <property type="project" value="UniProtKB-KW"/>
</dbReference>
<keyword evidence="3" id="KW-0862">Zinc</keyword>
<dbReference type="EMBL" id="LK023346">
    <property type="protein sequence ID" value="CDS10973.1"/>
    <property type="molecule type" value="Genomic_DNA"/>
</dbReference>
<name>A0A077WVF0_9FUNG</name>
<feature type="domain" description="RING-CH-type" evidence="5">
    <location>
        <begin position="87"/>
        <end position="147"/>
    </location>
</feature>
<keyword evidence="2" id="KW-0863">Zinc-finger</keyword>
<keyword evidence="4" id="KW-0472">Membrane</keyword>
<feature type="transmembrane region" description="Helical" evidence="4">
    <location>
        <begin position="226"/>
        <end position="245"/>
    </location>
</feature>
<dbReference type="PROSITE" id="PS51292">
    <property type="entry name" value="ZF_RING_CH"/>
    <property type="match status" value="1"/>
</dbReference>
<evidence type="ECO:0000256" key="2">
    <source>
        <dbReference type="ARBA" id="ARBA00022771"/>
    </source>
</evidence>
<evidence type="ECO:0000256" key="3">
    <source>
        <dbReference type="ARBA" id="ARBA00022833"/>
    </source>
</evidence>
<reference evidence="6" key="1">
    <citation type="journal article" date="2014" name="Genome Announc.">
        <title>De novo whole-genome sequence and genome annotation of Lichtheimia ramosa.</title>
        <authorList>
            <person name="Linde J."/>
            <person name="Schwartze V."/>
            <person name="Binder U."/>
            <person name="Lass-Florl C."/>
            <person name="Voigt K."/>
            <person name="Horn F."/>
        </authorList>
    </citation>
    <scope>NUCLEOTIDE SEQUENCE</scope>
    <source>
        <strain evidence="6">JMRC FSU:6197</strain>
    </source>
</reference>
<evidence type="ECO:0000313" key="6">
    <source>
        <dbReference type="EMBL" id="CDS10973.1"/>
    </source>
</evidence>
<evidence type="ECO:0000256" key="4">
    <source>
        <dbReference type="SAM" id="Phobius"/>
    </source>
</evidence>
<dbReference type="InterPro" id="IPR011016">
    <property type="entry name" value="Znf_RING-CH"/>
</dbReference>
<keyword evidence="1" id="KW-0479">Metal-binding</keyword>
<evidence type="ECO:0000259" key="5">
    <source>
        <dbReference type="PROSITE" id="PS51292"/>
    </source>
</evidence>
<dbReference type="AlphaFoldDB" id="A0A077WVF0"/>
<organism evidence="6">
    <name type="scientific">Lichtheimia ramosa</name>
    <dbReference type="NCBI Taxonomy" id="688394"/>
    <lineage>
        <taxon>Eukaryota</taxon>
        <taxon>Fungi</taxon>
        <taxon>Fungi incertae sedis</taxon>
        <taxon>Mucoromycota</taxon>
        <taxon>Mucoromycotina</taxon>
        <taxon>Mucoromycetes</taxon>
        <taxon>Mucorales</taxon>
        <taxon>Lichtheimiaceae</taxon>
        <taxon>Lichtheimia</taxon>
    </lineage>
</organism>
<accession>A0A077WVF0</accession>
<keyword evidence="4" id="KW-1133">Transmembrane helix</keyword>
<keyword evidence="4" id="KW-0812">Transmembrane</keyword>
<gene>
    <name evidence="6" type="ORF">LRAMOSA03237</name>
</gene>
<protein>
    <recommendedName>
        <fullName evidence="5">RING-CH-type domain-containing protein</fullName>
    </recommendedName>
</protein>
<sequence>MKPCSTDLSTLHFARDPAATQESVQSIFYSTPGGSLNHANLRRHLQPLSSHMSGTSSRPPPRLTRQDAFLREDTSSSDTSATSSDDTSAPIPRHCKICFSMTGPLIKSPCQCLDPPSYIHQACLIDMLSSIASYKHCCSCHSFYNPNMLSTIQQQQPTNDRGSFWKTLFIIITTTLIIETYRCTELQQIPGSELDEGALDYIWLPVVQHQCWQESLLAMCWRSMKSYPLVTSLLIVLIVVVIRILDKVRR</sequence>
<evidence type="ECO:0000256" key="1">
    <source>
        <dbReference type="ARBA" id="ARBA00022723"/>
    </source>
</evidence>
<dbReference type="Gene3D" id="3.30.40.10">
    <property type="entry name" value="Zinc/RING finger domain, C3HC4 (zinc finger)"/>
    <property type="match status" value="1"/>
</dbReference>
<dbReference type="InterPro" id="IPR013083">
    <property type="entry name" value="Znf_RING/FYVE/PHD"/>
</dbReference>
<dbReference type="OrthoDB" id="2289994at2759"/>
<proteinExistence type="predicted"/>